<dbReference type="RefSeq" id="WP_123400048.1">
    <property type="nucleotide sequence ID" value="NZ_RJVI01000001.1"/>
</dbReference>
<dbReference type="EMBL" id="RJVI01000001">
    <property type="protein sequence ID" value="ROR34675.1"/>
    <property type="molecule type" value="Genomic_DNA"/>
</dbReference>
<evidence type="ECO:0000313" key="1">
    <source>
        <dbReference type="EMBL" id="ROR34675.1"/>
    </source>
</evidence>
<dbReference type="Gene3D" id="3.30.590.20">
    <property type="match status" value="1"/>
</dbReference>
<gene>
    <name evidence="1" type="ORF">EDC57_0576</name>
</gene>
<organism evidence="1 2">
    <name type="scientific">Inmirania thermothiophila</name>
    <dbReference type="NCBI Taxonomy" id="1750597"/>
    <lineage>
        <taxon>Bacteria</taxon>
        <taxon>Pseudomonadati</taxon>
        <taxon>Pseudomonadota</taxon>
        <taxon>Gammaproteobacteria</taxon>
        <taxon>Chromatiales</taxon>
        <taxon>Ectothiorhodospiraceae</taxon>
        <taxon>Inmirania</taxon>
    </lineage>
</organism>
<dbReference type="AlphaFoldDB" id="A0A3N1Y7C5"/>
<reference evidence="1 2" key="1">
    <citation type="submission" date="2018-11" db="EMBL/GenBank/DDBJ databases">
        <title>Genomic Encyclopedia of Type Strains, Phase IV (KMG-IV): sequencing the most valuable type-strain genomes for metagenomic binning, comparative biology and taxonomic classification.</title>
        <authorList>
            <person name="Goeker M."/>
        </authorList>
    </citation>
    <scope>NUCLEOTIDE SEQUENCE [LARGE SCALE GENOMIC DNA]</scope>
    <source>
        <strain evidence="1 2">DSM 100275</strain>
    </source>
</reference>
<sequence length="471" mass="51300">MGEEIGREVFTEADREAFRARLAEETALLVARCRAGLGGEAAAVGGWELEAWLVDAAGRPAPVNEALLARARGLPLCPELARFNLELNGEARPLRGRALSAIARDLDKTWRAAAEAARELGARLAMIGTLPSARPDDFGPQAMSPLRRYRALNAEVMRLRRGRPVVVEIGGRERLRCARSDLMLEAASTSFQIHLQVEAARAGDLYNAAVAASGPMVAACANAPFLFGRELWAETRIPLFEQAVAVGGPGSPDRVTLGAGYLEGGLEGLFQENLRYPVLLPILFDAPPERFAHLRLHNGTIWRWNRPLVGFDADGRLRLRVEHRVVPAGPTVADAVANAALFFGLAHRLAALGPELARRLPFAAARANLYAAARHGLAARLRWLDGREREARALWLEELLPLAHEGLARLGLDGADAAAHLAVVEARLQRRRTGADWQRAWVARHGADMVRLTEAYLARQDGGAPVCEWEV</sequence>
<dbReference type="PIRSF" id="PIRSF012666">
    <property type="entry name" value="UCP012666"/>
    <property type="match status" value="1"/>
</dbReference>
<dbReference type="GO" id="GO:0016879">
    <property type="term" value="F:ligase activity, forming carbon-nitrogen bonds"/>
    <property type="evidence" value="ECO:0007669"/>
    <property type="project" value="UniProtKB-ARBA"/>
</dbReference>
<dbReference type="SUPFAM" id="SSF55931">
    <property type="entry name" value="Glutamine synthetase/guanido kinase"/>
    <property type="match status" value="1"/>
</dbReference>
<dbReference type="InterPro" id="IPR014746">
    <property type="entry name" value="Gln_synth/guanido_kin_cat_dom"/>
</dbReference>
<comment type="caution">
    <text evidence="1">The sequence shown here is derived from an EMBL/GenBank/DDBJ whole genome shotgun (WGS) entry which is preliminary data.</text>
</comment>
<dbReference type="PANTHER" id="PTHR36510">
    <property type="entry name" value="GLUTAMATE--CYSTEINE LIGASE 2-RELATED"/>
    <property type="match status" value="1"/>
</dbReference>
<dbReference type="InterPro" id="IPR006336">
    <property type="entry name" value="GCS2"/>
</dbReference>
<keyword evidence="1" id="KW-0436">Ligase</keyword>
<accession>A0A3N1Y7C5</accession>
<proteinExistence type="predicted"/>
<dbReference type="Pfam" id="PF04107">
    <property type="entry name" value="GCS2"/>
    <property type="match status" value="1"/>
</dbReference>
<dbReference type="InterPro" id="IPR050141">
    <property type="entry name" value="GCL_type2/YbdK_subfam"/>
</dbReference>
<keyword evidence="2" id="KW-1185">Reference proteome</keyword>
<dbReference type="OrthoDB" id="240589at2"/>
<evidence type="ECO:0000313" key="2">
    <source>
        <dbReference type="Proteomes" id="UP000276634"/>
    </source>
</evidence>
<dbReference type="Proteomes" id="UP000276634">
    <property type="component" value="Unassembled WGS sequence"/>
</dbReference>
<protein>
    <submittedName>
        <fullName evidence="1">Gamma-glutamyl:cysteine ligase YbdK (ATP-grasp superfamily)</fullName>
    </submittedName>
</protein>
<dbReference type="PANTHER" id="PTHR36510:SF3">
    <property type="entry name" value="CONSERVED PROTEIN"/>
    <property type="match status" value="1"/>
</dbReference>
<dbReference type="InterPro" id="IPR016602">
    <property type="entry name" value="UCP012666"/>
</dbReference>
<name>A0A3N1Y7C5_9GAMM</name>